<comment type="cofactor">
    <cofactor evidence="1">
        <name>FAD</name>
        <dbReference type="ChEBI" id="CHEBI:57692"/>
    </cofactor>
</comment>
<dbReference type="GO" id="GO:0016491">
    <property type="term" value="F:oxidoreductase activity"/>
    <property type="evidence" value="ECO:0007669"/>
    <property type="project" value="UniProtKB-KW"/>
</dbReference>
<sequence length="461" mass="48361">MDKRFPIEDQIEMLGAALKGRVVTPADADYETYRLVANGRFHHHPAAVIRVASATDVAAVLNFAQATDLPIAVRSGGHSVVGHSGNNGGLVIDLRDLNRIDIDAGARTAWVGTGLTAGQITLAVEQHGLIIGFGDAPTVGVGGLTLGGGIGYLIRKHGLTIDSLLAAEVVTAAGEIVVADETSHPDLFWALRGGGGNFGVVTRLKFRLHPLPEFTGGPLVLPATPEVLAGFVAAAEAAPDELSSIVMIMPAPPLPFLPPEVHGKLVIIGAMAYAGAPDAATAALAPFRALTTPIADLVGPAPYSSLYQLAPPEDECPAVTIRSRFIDRMGIAEATTMLAALERCDAPMKLGQVRVLGGAAARVPAEATAFAHRKSRILVAYLAMYDDVADAVGAYDLWATEAMAELRQDDAGAYVNFLGDEGTGGLNAAYPAATWERLRKVKRHYDPENLFRSNQNVPPAV</sequence>
<dbReference type="InterPro" id="IPR050416">
    <property type="entry name" value="FAD-linked_Oxidoreductase"/>
</dbReference>
<dbReference type="GO" id="GO:0071949">
    <property type="term" value="F:FAD binding"/>
    <property type="evidence" value="ECO:0007669"/>
    <property type="project" value="InterPro"/>
</dbReference>
<proteinExistence type="inferred from homology"/>
<evidence type="ECO:0000313" key="7">
    <source>
        <dbReference type="EMBL" id="MBI4920243.1"/>
    </source>
</evidence>
<dbReference type="InterPro" id="IPR016169">
    <property type="entry name" value="FAD-bd_PCMH_sub2"/>
</dbReference>
<protein>
    <submittedName>
        <fullName evidence="7">FAD-binding oxidoreductase</fullName>
    </submittedName>
</protein>
<evidence type="ECO:0000256" key="4">
    <source>
        <dbReference type="ARBA" id="ARBA00022827"/>
    </source>
</evidence>
<dbReference type="InterPro" id="IPR006094">
    <property type="entry name" value="Oxid_FAD_bind_N"/>
</dbReference>
<evidence type="ECO:0000256" key="5">
    <source>
        <dbReference type="ARBA" id="ARBA00023002"/>
    </source>
</evidence>
<dbReference type="SUPFAM" id="SSF56176">
    <property type="entry name" value="FAD-binding/transporter-associated domain-like"/>
    <property type="match status" value="1"/>
</dbReference>
<dbReference type="InterPro" id="IPR012951">
    <property type="entry name" value="BBE"/>
</dbReference>
<dbReference type="AlphaFoldDB" id="A0A933NX49"/>
<dbReference type="PROSITE" id="PS00862">
    <property type="entry name" value="OX2_COVAL_FAD"/>
    <property type="match status" value="1"/>
</dbReference>
<evidence type="ECO:0000256" key="3">
    <source>
        <dbReference type="ARBA" id="ARBA00022630"/>
    </source>
</evidence>
<dbReference type="Gene3D" id="3.30.43.10">
    <property type="entry name" value="Uridine Diphospho-n-acetylenolpyruvylglucosamine Reductase, domain 2"/>
    <property type="match status" value="1"/>
</dbReference>
<comment type="caution">
    <text evidence="7">The sequence shown here is derived from an EMBL/GenBank/DDBJ whole genome shotgun (WGS) entry which is preliminary data.</text>
</comment>
<dbReference type="PROSITE" id="PS51387">
    <property type="entry name" value="FAD_PCMH"/>
    <property type="match status" value="1"/>
</dbReference>
<keyword evidence="5" id="KW-0560">Oxidoreductase</keyword>
<keyword evidence="3" id="KW-0285">Flavoprotein</keyword>
<dbReference type="PANTHER" id="PTHR42973">
    <property type="entry name" value="BINDING OXIDOREDUCTASE, PUTATIVE (AFU_ORTHOLOGUE AFUA_1G17690)-RELATED"/>
    <property type="match status" value="1"/>
</dbReference>
<gene>
    <name evidence="7" type="ORF">HY834_00705</name>
</gene>
<dbReference type="InterPro" id="IPR036318">
    <property type="entry name" value="FAD-bd_PCMH-like_sf"/>
</dbReference>
<comment type="similarity">
    <text evidence="2">Belongs to the oxygen-dependent FAD-linked oxidoreductase family.</text>
</comment>
<dbReference type="InterPro" id="IPR016166">
    <property type="entry name" value="FAD-bd_PCMH"/>
</dbReference>
<dbReference type="Gene3D" id="3.30.465.10">
    <property type="match status" value="1"/>
</dbReference>
<dbReference type="Gene3D" id="3.40.462.20">
    <property type="match status" value="1"/>
</dbReference>
<name>A0A933NX49_9HYPH</name>
<reference evidence="7" key="1">
    <citation type="submission" date="2020-07" db="EMBL/GenBank/DDBJ databases">
        <title>Huge and variable diversity of episymbiotic CPR bacteria and DPANN archaea in groundwater ecosystems.</title>
        <authorList>
            <person name="He C.Y."/>
            <person name="Keren R."/>
            <person name="Whittaker M."/>
            <person name="Farag I.F."/>
            <person name="Doudna J."/>
            <person name="Cate J.H.D."/>
            <person name="Banfield J.F."/>
        </authorList>
    </citation>
    <scope>NUCLEOTIDE SEQUENCE</scope>
    <source>
        <strain evidence="7">NC_groundwater_1586_Pr3_B-0.1um_66_15</strain>
    </source>
</reference>
<dbReference type="Pfam" id="PF08031">
    <property type="entry name" value="BBE"/>
    <property type="match status" value="1"/>
</dbReference>
<organism evidence="7 8">
    <name type="scientific">Devosia nanyangense</name>
    <dbReference type="NCBI Taxonomy" id="1228055"/>
    <lineage>
        <taxon>Bacteria</taxon>
        <taxon>Pseudomonadati</taxon>
        <taxon>Pseudomonadota</taxon>
        <taxon>Alphaproteobacteria</taxon>
        <taxon>Hyphomicrobiales</taxon>
        <taxon>Devosiaceae</taxon>
        <taxon>Devosia</taxon>
    </lineage>
</organism>
<dbReference type="Pfam" id="PF01565">
    <property type="entry name" value="FAD_binding_4"/>
    <property type="match status" value="1"/>
</dbReference>
<dbReference type="InterPro" id="IPR016167">
    <property type="entry name" value="FAD-bd_PCMH_sub1"/>
</dbReference>
<evidence type="ECO:0000259" key="6">
    <source>
        <dbReference type="PROSITE" id="PS51387"/>
    </source>
</evidence>
<dbReference type="Proteomes" id="UP000782610">
    <property type="component" value="Unassembled WGS sequence"/>
</dbReference>
<keyword evidence="4" id="KW-0274">FAD</keyword>
<dbReference type="EMBL" id="JACRAF010000004">
    <property type="protein sequence ID" value="MBI4920243.1"/>
    <property type="molecule type" value="Genomic_DNA"/>
</dbReference>
<evidence type="ECO:0000256" key="1">
    <source>
        <dbReference type="ARBA" id="ARBA00001974"/>
    </source>
</evidence>
<accession>A0A933NX49</accession>
<feature type="domain" description="FAD-binding PCMH-type" evidence="6">
    <location>
        <begin position="41"/>
        <end position="211"/>
    </location>
</feature>
<dbReference type="InterPro" id="IPR006093">
    <property type="entry name" value="Oxy_OxRdtase_FAD_BS"/>
</dbReference>
<dbReference type="PANTHER" id="PTHR42973:SF39">
    <property type="entry name" value="FAD-BINDING PCMH-TYPE DOMAIN-CONTAINING PROTEIN"/>
    <property type="match status" value="1"/>
</dbReference>
<evidence type="ECO:0000313" key="8">
    <source>
        <dbReference type="Proteomes" id="UP000782610"/>
    </source>
</evidence>
<evidence type="ECO:0000256" key="2">
    <source>
        <dbReference type="ARBA" id="ARBA00005466"/>
    </source>
</evidence>